<dbReference type="GO" id="GO:0003700">
    <property type="term" value="F:DNA-binding transcription factor activity"/>
    <property type="evidence" value="ECO:0007669"/>
    <property type="project" value="TreeGrafter"/>
</dbReference>
<dbReference type="PANTHER" id="PTHR30055:SF175">
    <property type="entry name" value="HTH-TYPE TRANSCRIPTIONAL REPRESSOR KSTR2"/>
    <property type="match status" value="1"/>
</dbReference>
<evidence type="ECO:0000313" key="7">
    <source>
        <dbReference type="EMBL" id="RRB11095.1"/>
    </source>
</evidence>
<feature type="DNA-binding region" description="H-T-H motif" evidence="5">
    <location>
        <begin position="24"/>
        <end position="43"/>
    </location>
</feature>
<keyword evidence="3 5" id="KW-0238">DNA-binding</keyword>
<dbReference type="Pfam" id="PF00440">
    <property type="entry name" value="TetR_N"/>
    <property type="match status" value="1"/>
</dbReference>
<dbReference type="GO" id="GO:0000976">
    <property type="term" value="F:transcription cis-regulatory region binding"/>
    <property type="evidence" value="ECO:0007669"/>
    <property type="project" value="TreeGrafter"/>
</dbReference>
<keyword evidence="4" id="KW-0804">Transcription</keyword>
<evidence type="ECO:0000256" key="4">
    <source>
        <dbReference type="ARBA" id="ARBA00023163"/>
    </source>
</evidence>
<evidence type="ECO:0000256" key="3">
    <source>
        <dbReference type="ARBA" id="ARBA00023125"/>
    </source>
</evidence>
<dbReference type="InterPro" id="IPR001647">
    <property type="entry name" value="HTH_TetR"/>
</dbReference>
<dbReference type="RefSeq" id="WP_124910185.1">
    <property type="nucleotide sequence ID" value="NZ_RQJP01000006.1"/>
</dbReference>
<comment type="caution">
    <text evidence="7">The sequence shown here is derived from an EMBL/GenBank/DDBJ whole genome shotgun (WGS) entry which is preliminary data.</text>
</comment>
<name>A0A3P1CCS4_9BACT</name>
<sequence length="210" mass="24816">MELKERILLKAEALFWKFGTRSITMDDISRDIGISKKTLYQHFTDKDDIVYQVMLYRLDKNRENVSCKMATAHNPIEEILLASEIMREHLAEMNPTLWFDVQRHYPRAWEVCTEFKEKFVLESIRANLKKGIEQALYRPEIDVEIMARLRVELIRMAFDTEVFPRGLTAMVEVQIQLLHHFVRGILTEKGLLIYNQYVKEHQNDPASTTL</sequence>
<keyword evidence="2" id="KW-0805">Transcription regulation</keyword>
<evidence type="ECO:0000256" key="2">
    <source>
        <dbReference type="ARBA" id="ARBA00023015"/>
    </source>
</evidence>
<evidence type="ECO:0000313" key="8">
    <source>
        <dbReference type="Proteomes" id="UP000274271"/>
    </source>
</evidence>
<dbReference type="OrthoDB" id="881297at2"/>
<dbReference type="PROSITE" id="PS50977">
    <property type="entry name" value="HTH_TETR_2"/>
    <property type="match status" value="1"/>
</dbReference>
<dbReference type="InterPro" id="IPR050109">
    <property type="entry name" value="HTH-type_TetR-like_transc_reg"/>
</dbReference>
<organism evidence="7 8">
    <name type="scientific">Larkinella knui</name>
    <dbReference type="NCBI Taxonomy" id="2025310"/>
    <lineage>
        <taxon>Bacteria</taxon>
        <taxon>Pseudomonadati</taxon>
        <taxon>Bacteroidota</taxon>
        <taxon>Cytophagia</taxon>
        <taxon>Cytophagales</taxon>
        <taxon>Spirosomataceae</taxon>
        <taxon>Larkinella</taxon>
    </lineage>
</organism>
<evidence type="ECO:0000259" key="6">
    <source>
        <dbReference type="PROSITE" id="PS50977"/>
    </source>
</evidence>
<reference evidence="7 8" key="1">
    <citation type="submission" date="2018-11" db="EMBL/GenBank/DDBJ databases">
        <authorList>
            <person name="Zhou Z."/>
            <person name="Wang G."/>
        </authorList>
    </citation>
    <scope>NUCLEOTIDE SEQUENCE [LARGE SCALE GENOMIC DNA]</scope>
    <source>
        <strain evidence="7 8">KCTC42998</strain>
    </source>
</reference>
<evidence type="ECO:0000256" key="1">
    <source>
        <dbReference type="ARBA" id="ARBA00022491"/>
    </source>
</evidence>
<keyword evidence="1" id="KW-0678">Repressor</keyword>
<proteinExistence type="predicted"/>
<keyword evidence="8" id="KW-1185">Reference proteome</keyword>
<dbReference type="SUPFAM" id="SSF46689">
    <property type="entry name" value="Homeodomain-like"/>
    <property type="match status" value="1"/>
</dbReference>
<dbReference type="EMBL" id="RQJP01000006">
    <property type="protein sequence ID" value="RRB11095.1"/>
    <property type="molecule type" value="Genomic_DNA"/>
</dbReference>
<dbReference type="AlphaFoldDB" id="A0A3P1CCS4"/>
<dbReference type="Gene3D" id="1.10.357.10">
    <property type="entry name" value="Tetracycline Repressor, domain 2"/>
    <property type="match status" value="1"/>
</dbReference>
<dbReference type="PANTHER" id="PTHR30055">
    <property type="entry name" value="HTH-TYPE TRANSCRIPTIONAL REGULATOR RUTR"/>
    <property type="match status" value="1"/>
</dbReference>
<gene>
    <name evidence="7" type="ORF">EHT87_28570</name>
</gene>
<accession>A0A3P1CCS4</accession>
<evidence type="ECO:0000256" key="5">
    <source>
        <dbReference type="PROSITE-ProRule" id="PRU00335"/>
    </source>
</evidence>
<dbReference type="PRINTS" id="PR00455">
    <property type="entry name" value="HTHTETR"/>
</dbReference>
<dbReference type="Gene3D" id="1.10.10.60">
    <property type="entry name" value="Homeodomain-like"/>
    <property type="match status" value="1"/>
</dbReference>
<dbReference type="Proteomes" id="UP000274271">
    <property type="component" value="Unassembled WGS sequence"/>
</dbReference>
<protein>
    <submittedName>
        <fullName evidence="7">TetR/AcrR family transcriptional regulator</fullName>
    </submittedName>
</protein>
<feature type="domain" description="HTH tetR-type" evidence="6">
    <location>
        <begin position="1"/>
        <end position="61"/>
    </location>
</feature>
<dbReference type="InterPro" id="IPR009057">
    <property type="entry name" value="Homeodomain-like_sf"/>
</dbReference>